<dbReference type="PANTHER" id="PTHR33498:SF1">
    <property type="entry name" value="TRANSPOSASE FOR INSERTION SEQUENCE ELEMENT IS1557"/>
    <property type="match status" value="1"/>
</dbReference>
<evidence type="ECO:0000259" key="2">
    <source>
        <dbReference type="Pfam" id="PF13542"/>
    </source>
</evidence>
<organism evidence="4 5">
    <name type="scientific">Desulfomicrobium apsheronum</name>
    <dbReference type="NCBI Taxonomy" id="52560"/>
    <lineage>
        <taxon>Bacteria</taxon>
        <taxon>Pseudomonadati</taxon>
        <taxon>Thermodesulfobacteriota</taxon>
        <taxon>Desulfovibrionia</taxon>
        <taxon>Desulfovibrionales</taxon>
        <taxon>Desulfomicrobiaceae</taxon>
        <taxon>Desulfomicrobium</taxon>
    </lineage>
</organism>
<proteinExistence type="predicted"/>
<gene>
    <name evidence="4" type="ORF">SAMN04488082_11584</name>
</gene>
<evidence type="ECO:0000259" key="3">
    <source>
        <dbReference type="Pfam" id="PF14690"/>
    </source>
</evidence>
<protein>
    <submittedName>
        <fullName evidence="4">Transposase</fullName>
    </submittedName>
</protein>
<dbReference type="OrthoDB" id="46712at2"/>
<dbReference type="Pfam" id="PF14690">
    <property type="entry name" value="Zn_ribbon_ISL3"/>
    <property type="match status" value="1"/>
</dbReference>
<dbReference type="Proteomes" id="UP000198635">
    <property type="component" value="Unassembled WGS sequence"/>
</dbReference>
<evidence type="ECO:0000313" key="4">
    <source>
        <dbReference type="EMBL" id="SFK15484.1"/>
    </source>
</evidence>
<evidence type="ECO:0000259" key="1">
    <source>
        <dbReference type="Pfam" id="PF01610"/>
    </source>
</evidence>
<feature type="domain" description="Transposase IS204/IS1001/IS1096/IS1165 helix-turn-helix" evidence="2">
    <location>
        <begin position="94"/>
        <end position="143"/>
    </location>
</feature>
<reference evidence="5" key="1">
    <citation type="submission" date="2016-10" db="EMBL/GenBank/DDBJ databases">
        <authorList>
            <person name="Varghese N."/>
            <person name="Submissions S."/>
        </authorList>
    </citation>
    <scope>NUCLEOTIDE SEQUENCE [LARGE SCALE GENOMIC DNA]</scope>
    <source>
        <strain evidence="5">DSM 5918</strain>
    </source>
</reference>
<accession>A0A1I3X7E4</accession>
<dbReference type="Pfam" id="PF13542">
    <property type="entry name" value="HTH_Tnp_ISL3"/>
    <property type="match status" value="1"/>
</dbReference>
<evidence type="ECO:0000313" key="5">
    <source>
        <dbReference type="Proteomes" id="UP000198635"/>
    </source>
</evidence>
<keyword evidence="5" id="KW-1185">Reference proteome</keyword>
<name>A0A1I3X7E4_9BACT</name>
<dbReference type="NCBIfam" id="NF033550">
    <property type="entry name" value="transpos_ISL3"/>
    <property type="match status" value="1"/>
</dbReference>
<dbReference type="RefSeq" id="WP_092376905.1">
    <property type="nucleotide sequence ID" value="NZ_FORX01000015.1"/>
</dbReference>
<feature type="domain" description="Transposase IS204/IS1001/IS1096/IS1165 DDE" evidence="1">
    <location>
        <begin position="158"/>
        <end position="397"/>
    </location>
</feature>
<dbReference type="AlphaFoldDB" id="A0A1I3X7E4"/>
<dbReference type="STRING" id="52560.SAMN04488082_11584"/>
<dbReference type="InterPro" id="IPR002560">
    <property type="entry name" value="Transposase_DDE"/>
</dbReference>
<dbReference type="Pfam" id="PF01610">
    <property type="entry name" value="DDE_Tnp_ISL3"/>
    <property type="match status" value="1"/>
</dbReference>
<dbReference type="EMBL" id="FORX01000015">
    <property type="protein sequence ID" value="SFK15484.1"/>
    <property type="molecule type" value="Genomic_DNA"/>
</dbReference>
<dbReference type="InterPro" id="IPR029261">
    <property type="entry name" value="Transposase_Znf"/>
</dbReference>
<sequence length="411" mass="48010">MRDTELYAQILGVKAPWFVDKVDLKVSENSVDIWLNHGPGERWPCPECGKLLPCRDHAGERVWRHLDTCQFKTLLHARVPRVECPEHGVHQVLVPWAEPRSRFTLLMERWIIDVLTECSTVEGSRRLLKLTWDEVWGVMERAVRRGLSRKEARPIHYLGVDEKAFRKGHSYMTIVCDLMRSTVEHVSEERKKSSLEEYYRRLSPDQLDSIRAIAMDMWEPYFTATMAHVPDAGAKIVHDRFHVMKHVNGAVDKVRKQEHKALMTQGDETLKGTKYLWLFRPENLPAKHQPTFDVLKTSTLKVAKAWAMKENLQSLWGYMSPGWGRRFFKRWIKWIDRSDLKPMKRVGQLLSRHLENILTFCRHRITNGVAEGLNSKIMSIKRKACGYSNKDHFKTAIYFFCGGLDLYPRSV</sequence>
<dbReference type="InterPro" id="IPR032877">
    <property type="entry name" value="Transposase_HTH"/>
</dbReference>
<dbReference type="InterPro" id="IPR047951">
    <property type="entry name" value="Transpos_ISL3"/>
</dbReference>
<dbReference type="PANTHER" id="PTHR33498">
    <property type="entry name" value="TRANSPOSASE FOR INSERTION SEQUENCE ELEMENT IS1557"/>
    <property type="match status" value="1"/>
</dbReference>
<feature type="domain" description="Transposase IS204/IS1001/IS1096/IS1165 zinc-finger" evidence="3">
    <location>
        <begin position="42"/>
        <end position="87"/>
    </location>
</feature>